<name>A0A2H9THE1_9FUNG</name>
<reference evidence="2 3" key="1">
    <citation type="submission" date="2016-10" db="EMBL/GenBank/DDBJ databases">
        <title>The genome of Paramicrosporidium saccamoebae is the missing link in understanding Cryptomycota and Microsporidia evolution.</title>
        <authorList>
            <person name="Quandt C.A."/>
            <person name="Beaudet D."/>
            <person name="Corsaro D."/>
            <person name="Michel R."/>
            <person name="Corradi N."/>
            <person name="James T."/>
        </authorList>
    </citation>
    <scope>NUCLEOTIDE SEQUENCE [LARGE SCALE GENOMIC DNA]</scope>
    <source>
        <strain evidence="2 3">KSL3</strain>
    </source>
</reference>
<accession>A0A2H9THE1</accession>
<feature type="compositionally biased region" description="Basic and acidic residues" evidence="1">
    <location>
        <begin position="106"/>
        <end position="121"/>
    </location>
</feature>
<dbReference type="AlphaFoldDB" id="A0A2H9THE1"/>
<organism evidence="2 3">
    <name type="scientific">Paramicrosporidium saccamoebae</name>
    <dbReference type="NCBI Taxonomy" id="1246581"/>
    <lineage>
        <taxon>Eukaryota</taxon>
        <taxon>Fungi</taxon>
        <taxon>Fungi incertae sedis</taxon>
        <taxon>Cryptomycota</taxon>
        <taxon>Cryptomycota incertae sedis</taxon>
        <taxon>Paramicrosporidium</taxon>
    </lineage>
</organism>
<protein>
    <submittedName>
        <fullName evidence="2">Uncharacterized protein</fullName>
    </submittedName>
</protein>
<evidence type="ECO:0000256" key="1">
    <source>
        <dbReference type="SAM" id="MobiDB-lite"/>
    </source>
</evidence>
<feature type="compositionally biased region" description="Basic and acidic residues" evidence="1">
    <location>
        <begin position="41"/>
        <end position="54"/>
    </location>
</feature>
<sequence>MPGPGETGMLNRAAETVSETLHGAVEGLRHGTQVVMGTTVEGKEGIRGGLHDMTTEPTPRNPSYADQAKDSIVSGVESSKESLDETTKVPIEKHNVRLQADPDVPLMERIKDTFRESHDKSQGGSPQLTQHPHRSKYV</sequence>
<feature type="region of interest" description="Disordered" evidence="1">
    <location>
        <begin position="35"/>
        <end position="138"/>
    </location>
</feature>
<dbReference type="EMBL" id="MTSL01000187">
    <property type="protein sequence ID" value="PJF17174.1"/>
    <property type="molecule type" value="Genomic_DNA"/>
</dbReference>
<keyword evidence="3" id="KW-1185">Reference proteome</keyword>
<proteinExistence type="predicted"/>
<dbReference type="Proteomes" id="UP000240830">
    <property type="component" value="Unassembled WGS sequence"/>
</dbReference>
<evidence type="ECO:0000313" key="2">
    <source>
        <dbReference type="EMBL" id="PJF17174.1"/>
    </source>
</evidence>
<comment type="caution">
    <text evidence="2">The sequence shown here is derived from an EMBL/GenBank/DDBJ whole genome shotgun (WGS) entry which is preliminary data.</text>
</comment>
<feature type="compositionally biased region" description="Basic and acidic residues" evidence="1">
    <location>
        <begin position="78"/>
        <end position="95"/>
    </location>
</feature>
<evidence type="ECO:0000313" key="3">
    <source>
        <dbReference type="Proteomes" id="UP000240830"/>
    </source>
</evidence>
<gene>
    <name evidence="2" type="ORF">PSACC_03015</name>
</gene>